<evidence type="ECO:0000313" key="5">
    <source>
        <dbReference type="EMBL" id="GEB53578.1"/>
    </source>
</evidence>
<feature type="compositionally biased region" description="Basic and acidic residues" evidence="1">
    <location>
        <begin position="66"/>
        <end position="83"/>
    </location>
</feature>
<name>A0A4Y3R9R2_STRCI</name>
<feature type="compositionally biased region" description="Low complexity" evidence="1">
    <location>
        <begin position="29"/>
        <end position="43"/>
    </location>
</feature>
<dbReference type="Gene3D" id="3.10.450.40">
    <property type="match status" value="2"/>
</dbReference>
<sequence>MKRKAIIATLTAAVLVGGGTATAFGVAGSGSGDDAAQPAAGSAVRLADQDAEQDKAGGDHDDDCDDHGRHEHGRDSNDRREDTGAVEVSLREAVQAVHKARPGTITEIELDTERNRLVWEADVLGDNGRWHDVDIDASTGKVVHNRVDAYKDDDRSVARGARIDVAAAAAKAAEASKGTVTSADLERDGRWEIDAVDKQGNEHEIDIDARSGKVLHHETDQADHDDHDDHDGDDGSDD</sequence>
<accession>A0A4Y3R9R2</accession>
<dbReference type="InterPro" id="IPR025711">
    <property type="entry name" value="PepSY"/>
</dbReference>
<gene>
    <name evidence="5" type="ORF">SCA03_61290</name>
</gene>
<feature type="domain" description="PepSY" evidence="3">
    <location>
        <begin position="88"/>
        <end position="142"/>
    </location>
</feature>
<dbReference type="Pfam" id="PF03413">
    <property type="entry name" value="PepSY"/>
    <property type="match status" value="1"/>
</dbReference>
<feature type="chain" id="PRO_5021367511" evidence="2">
    <location>
        <begin position="24"/>
        <end position="238"/>
    </location>
</feature>
<comment type="caution">
    <text evidence="5">The sequence shown here is derived from an EMBL/GenBank/DDBJ whole genome shotgun (WGS) entry which is preliminary data.</text>
</comment>
<dbReference type="RefSeq" id="WP_086816978.1">
    <property type="nucleotide sequence ID" value="NZ_BJMM01000055.1"/>
</dbReference>
<keyword evidence="2" id="KW-0732">Signal</keyword>
<feature type="region of interest" description="Disordered" evidence="1">
    <location>
        <begin position="195"/>
        <end position="238"/>
    </location>
</feature>
<protein>
    <submittedName>
        <fullName evidence="5">Peptidase</fullName>
    </submittedName>
</protein>
<evidence type="ECO:0000256" key="1">
    <source>
        <dbReference type="SAM" id="MobiDB-lite"/>
    </source>
</evidence>
<proteinExistence type="predicted"/>
<evidence type="ECO:0000313" key="6">
    <source>
        <dbReference type="Proteomes" id="UP000319210"/>
    </source>
</evidence>
<dbReference type="OrthoDB" id="4336385at2"/>
<evidence type="ECO:0000259" key="4">
    <source>
        <dbReference type="Pfam" id="PF13670"/>
    </source>
</evidence>
<evidence type="ECO:0000256" key="2">
    <source>
        <dbReference type="SAM" id="SignalP"/>
    </source>
</evidence>
<keyword evidence="6" id="KW-1185">Reference proteome</keyword>
<evidence type="ECO:0000259" key="3">
    <source>
        <dbReference type="Pfam" id="PF03413"/>
    </source>
</evidence>
<feature type="compositionally biased region" description="Basic and acidic residues" evidence="1">
    <location>
        <begin position="195"/>
        <end position="230"/>
    </location>
</feature>
<feature type="signal peptide" evidence="2">
    <location>
        <begin position="1"/>
        <end position="23"/>
    </location>
</feature>
<dbReference type="AlphaFoldDB" id="A0A4Y3R9R2"/>
<reference evidence="5 6" key="1">
    <citation type="submission" date="2019-06" db="EMBL/GenBank/DDBJ databases">
        <title>Whole genome shotgun sequence of Streptomyces cacaoi subsp. cacaoi NBRC 12748.</title>
        <authorList>
            <person name="Hosoyama A."/>
            <person name="Uohara A."/>
            <person name="Ohji S."/>
            <person name="Ichikawa N."/>
        </authorList>
    </citation>
    <scope>NUCLEOTIDE SEQUENCE [LARGE SCALE GENOMIC DNA]</scope>
    <source>
        <strain evidence="5 6">NBRC 12748</strain>
    </source>
</reference>
<dbReference type="Pfam" id="PF13670">
    <property type="entry name" value="PepSY_2"/>
    <property type="match status" value="1"/>
</dbReference>
<dbReference type="Proteomes" id="UP000319210">
    <property type="component" value="Unassembled WGS sequence"/>
</dbReference>
<organism evidence="5 6">
    <name type="scientific">Streptomyces cacaoi</name>
    <dbReference type="NCBI Taxonomy" id="1898"/>
    <lineage>
        <taxon>Bacteria</taxon>
        <taxon>Bacillati</taxon>
        <taxon>Actinomycetota</taxon>
        <taxon>Actinomycetes</taxon>
        <taxon>Kitasatosporales</taxon>
        <taxon>Streptomycetaceae</taxon>
        <taxon>Streptomyces</taxon>
    </lineage>
</organism>
<feature type="domain" description="PepSY" evidence="4">
    <location>
        <begin position="165"/>
        <end position="217"/>
    </location>
</feature>
<feature type="region of interest" description="Disordered" evidence="1">
    <location>
        <begin position="29"/>
        <end position="84"/>
    </location>
</feature>
<dbReference type="EMBL" id="BJMM01000055">
    <property type="protein sequence ID" value="GEB53578.1"/>
    <property type="molecule type" value="Genomic_DNA"/>
</dbReference>